<dbReference type="InterPro" id="IPR021820">
    <property type="entry name" value="S-locus_recpt_kinase_C"/>
</dbReference>
<dbReference type="Pfam" id="PF11883">
    <property type="entry name" value="DUF3403"/>
    <property type="match status" value="1"/>
</dbReference>
<name>A0A8X8CIB6_POPTO</name>
<dbReference type="EC" id="2.7.11.1" evidence="1"/>
<dbReference type="PROSITE" id="PS00108">
    <property type="entry name" value="PROTEIN_KINASE_ST"/>
    <property type="match status" value="1"/>
</dbReference>
<keyword evidence="8" id="KW-1015">Disulfide bond</keyword>
<evidence type="ECO:0000313" key="15">
    <source>
        <dbReference type="Proteomes" id="UP000886885"/>
    </source>
</evidence>
<keyword evidence="15" id="KW-1185">Reference proteome</keyword>
<evidence type="ECO:0000256" key="9">
    <source>
        <dbReference type="ARBA" id="ARBA00023180"/>
    </source>
</evidence>
<evidence type="ECO:0000256" key="10">
    <source>
        <dbReference type="ARBA" id="ARBA00047899"/>
    </source>
</evidence>
<feature type="domain" description="Protein kinase" evidence="13">
    <location>
        <begin position="1"/>
        <end position="196"/>
    </location>
</feature>
<evidence type="ECO:0000256" key="3">
    <source>
        <dbReference type="ARBA" id="ARBA00022679"/>
    </source>
</evidence>
<dbReference type="Proteomes" id="UP000886885">
    <property type="component" value="Chromosome 11D"/>
</dbReference>
<accession>A0A8X8CIB6</accession>
<dbReference type="InterPro" id="IPR000719">
    <property type="entry name" value="Prot_kinase_dom"/>
</dbReference>
<evidence type="ECO:0000256" key="1">
    <source>
        <dbReference type="ARBA" id="ARBA00012513"/>
    </source>
</evidence>
<dbReference type="AlphaFoldDB" id="A0A8X8CIB6"/>
<dbReference type="GO" id="GO:0005886">
    <property type="term" value="C:plasma membrane"/>
    <property type="evidence" value="ECO:0007669"/>
    <property type="project" value="TreeGrafter"/>
</dbReference>
<dbReference type="InterPro" id="IPR008271">
    <property type="entry name" value="Ser/Thr_kinase_AS"/>
</dbReference>
<keyword evidence="6" id="KW-0418">Kinase</keyword>
<dbReference type="FunFam" id="1.10.510.10:FF:000060">
    <property type="entry name" value="G-type lectin S-receptor-like serine/threonine-protein kinase"/>
    <property type="match status" value="1"/>
</dbReference>
<dbReference type="EMBL" id="JAAWWB010000022">
    <property type="protein sequence ID" value="KAG6755345.1"/>
    <property type="molecule type" value="Genomic_DNA"/>
</dbReference>
<dbReference type="OrthoDB" id="4062651at2759"/>
<evidence type="ECO:0000256" key="4">
    <source>
        <dbReference type="ARBA" id="ARBA00022729"/>
    </source>
</evidence>
<organism evidence="14 15">
    <name type="scientific">Populus tomentosa</name>
    <name type="common">Chinese white poplar</name>
    <dbReference type="NCBI Taxonomy" id="118781"/>
    <lineage>
        <taxon>Eukaryota</taxon>
        <taxon>Viridiplantae</taxon>
        <taxon>Streptophyta</taxon>
        <taxon>Embryophyta</taxon>
        <taxon>Tracheophyta</taxon>
        <taxon>Spermatophyta</taxon>
        <taxon>Magnoliopsida</taxon>
        <taxon>eudicotyledons</taxon>
        <taxon>Gunneridae</taxon>
        <taxon>Pentapetalae</taxon>
        <taxon>rosids</taxon>
        <taxon>fabids</taxon>
        <taxon>Malpighiales</taxon>
        <taxon>Salicaceae</taxon>
        <taxon>Saliceae</taxon>
        <taxon>Populus</taxon>
    </lineage>
</organism>
<comment type="catalytic activity">
    <reaction evidence="10">
        <text>L-threonyl-[protein] + ATP = O-phospho-L-threonyl-[protein] + ADP + H(+)</text>
        <dbReference type="Rhea" id="RHEA:46608"/>
        <dbReference type="Rhea" id="RHEA-COMP:11060"/>
        <dbReference type="Rhea" id="RHEA-COMP:11605"/>
        <dbReference type="ChEBI" id="CHEBI:15378"/>
        <dbReference type="ChEBI" id="CHEBI:30013"/>
        <dbReference type="ChEBI" id="CHEBI:30616"/>
        <dbReference type="ChEBI" id="CHEBI:61977"/>
        <dbReference type="ChEBI" id="CHEBI:456216"/>
        <dbReference type="EC" id="2.7.11.1"/>
    </reaction>
</comment>
<feature type="compositionally biased region" description="Low complexity" evidence="12">
    <location>
        <begin position="213"/>
        <end position="223"/>
    </location>
</feature>
<reference evidence="14" key="1">
    <citation type="journal article" date="2020" name="bioRxiv">
        <title>Hybrid origin of Populus tomentosa Carr. identified through genome sequencing and phylogenomic analysis.</title>
        <authorList>
            <person name="An X."/>
            <person name="Gao K."/>
            <person name="Chen Z."/>
            <person name="Li J."/>
            <person name="Yang X."/>
            <person name="Yang X."/>
            <person name="Zhou J."/>
            <person name="Guo T."/>
            <person name="Zhao T."/>
            <person name="Huang S."/>
            <person name="Miao D."/>
            <person name="Khan W.U."/>
            <person name="Rao P."/>
            <person name="Ye M."/>
            <person name="Lei B."/>
            <person name="Liao W."/>
            <person name="Wang J."/>
            <person name="Ji L."/>
            <person name="Li Y."/>
            <person name="Guo B."/>
            <person name="Mustafa N.S."/>
            <person name="Li S."/>
            <person name="Yun Q."/>
            <person name="Keller S.R."/>
            <person name="Mao J."/>
            <person name="Zhang R."/>
            <person name="Strauss S.H."/>
        </authorList>
    </citation>
    <scope>NUCLEOTIDE SEQUENCE</scope>
    <source>
        <strain evidence="14">GM15</strain>
        <tissue evidence="14">Leaf</tissue>
    </source>
</reference>
<evidence type="ECO:0000256" key="8">
    <source>
        <dbReference type="ARBA" id="ARBA00023157"/>
    </source>
</evidence>
<keyword evidence="5" id="KW-0547">Nucleotide-binding</keyword>
<protein>
    <recommendedName>
        <fullName evidence="1">non-specific serine/threonine protein kinase</fullName>
        <ecNumber evidence="1">2.7.11.1</ecNumber>
    </recommendedName>
</protein>
<feature type="region of interest" description="Disordered" evidence="12">
    <location>
        <begin position="194"/>
        <end position="223"/>
    </location>
</feature>
<evidence type="ECO:0000313" key="14">
    <source>
        <dbReference type="EMBL" id="KAG6755345.1"/>
    </source>
</evidence>
<evidence type="ECO:0000256" key="5">
    <source>
        <dbReference type="ARBA" id="ARBA00022741"/>
    </source>
</evidence>
<dbReference type="SMART" id="SM00220">
    <property type="entry name" value="S_TKc"/>
    <property type="match status" value="1"/>
</dbReference>
<evidence type="ECO:0000256" key="6">
    <source>
        <dbReference type="ARBA" id="ARBA00022777"/>
    </source>
</evidence>
<evidence type="ECO:0000256" key="2">
    <source>
        <dbReference type="ARBA" id="ARBA00022527"/>
    </source>
</evidence>
<evidence type="ECO:0000256" key="7">
    <source>
        <dbReference type="ARBA" id="ARBA00022840"/>
    </source>
</evidence>
<keyword evidence="2" id="KW-0723">Serine/threonine-protein kinase</keyword>
<dbReference type="PANTHER" id="PTHR27002">
    <property type="entry name" value="RECEPTOR-LIKE SERINE/THREONINE-PROTEIN KINASE SD1-8"/>
    <property type="match status" value="1"/>
</dbReference>
<gene>
    <name evidence="14" type="ORF">POTOM_041166</name>
</gene>
<sequence length="236" mass="26703">MRKSSDQSRSKLLDWPTRLSIIDGIARGLLYLHQDSRLRIIHRDLKASNVLLDTDMYPKISDFGMARIFGGNQTEANTKRVVGTYGYMAPEYAVEGLFSVKSDIFSFGVLVLEIVSGRKNRGFFSHDHHLNLVGHAWKLWMEDRSLELTDNTLGDSHALSEIIRYIQVGLLCVQQKPDDRPNMATAVLMLGGESSLPQPKQPGFFLERNVPRTESSSSKYKSSSTYEITMTAQYPR</sequence>
<dbReference type="PROSITE" id="PS50011">
    <property type="entry name" value="PROTEIN_KINASE_DOM"/>
    <property type="match status" value="1"/>
</dbReference>
<dbReference type="GO" id="GO:0004674">
    <property type="term" value="F:protein serine/threonine kinase activity"/>
    <property type="evidence" value="ECO:0007669"/>
    <property type="project" value="UniProtKB-KW"/>
</dbReference>
<dbReference type="Pfam" id="PF00069">
    <property type="entry name" value="Pkinase"/>
    <property type="match status" value="1"/>
</dbReference>
<comment type="catalytic activity">
    <reaction evidence="11">
        <text>L-seryl-[protein] + ATP = O-phospho-L-seryl-[protein] + ADP + H(+)</text>
        <dbReference type="Rhea" id="RHEA:17989"/>
        <dbReference type="Rhea" id="RHEA-COMP:9863"/>
        <dbReference type="Rhea" id="RHEA-COMP:11604"/>
        <dbReference type="ChEBI" id="CHEBI:15378"/>
        <dbReference type="ChEBI" id="CHEBI:29999"/>
        <dbReference type="ChEBI" id="CHEBI:30616"/>
        <dbReference type="ChEBI" id="CHEBI:83421"/>
        <dbReference type="ChEBI" id="CHEBI:456216"/>
        <dbReference type="EC" id="2.7.11.1"/>
    </reaction>
</comment>
<keyword evidence="4" id="KW-0732">Signal</keyword>
<proteinExistence type="predicted"/>
<evidence type="ECO:0000256" key="12">
    <source>
        <dbReference type="SAM" id="MobiDB-lite"/>
    </source>
</evidence>
<evidence type="ECO:0000259" key="13">
    <source>
        <dbReference type="PROSITE" id="PS50011"/>
    </source>
</evidence>
<dbReference type="PANTHER" id="PTHR27002:SF825">
    <property type="entry name" value="RECEPTOR-LIKE SERINE_THREONINE-PROTEIN KINASE"/>
    <property type="match status" value="1"/>
</dbReference>
<keyword evidence="9" id="KW-0325">Glycoprotein</keyword>
<keyword evidence="7" id="KW-0067">ATP-binding</keyword>
<evidence type="ECO:0000256" key="11">
    <source>
        <dbReference type="ARBA" id="ARBA00048679"/>
    </source>
</evidence>
<comment type="caution">
    <text evidence="14">The sequence shown here is derived from an EMBL/GenBank/DDBJ whole genome shotgun (WGS) entry which is preliminary data.</text>
</comment>
<dbReference type="GO" id="GO:0005524">
    <property type="term" value="F:ATP binding"/>
    <property type="evidence" value="ECO:0007669"/>
    <property type="project" value="UniProtKB-KW"/>
</dbReference>
<keyword evidence="3" id="KW-0808">Transferase</keyword>